<dbReference type="PANTHER" id="PTHR11319:SF35">
    <property type="entry name" value="OUTER MEMBRANE PROTEIN PMPC-RELATED"/>
    <property type="match status" value="1"/>
</dbReference>
<comment type="caution">
    <text evidence="1">The sequence shown here is derived from an EMBL/GenBank/DDBJ whole genome shotgun (WGS) entry which is preliminary data.</text>
</comment>
<sequence length="432" mass="46275">MSVCGASIIQVPSDYANIQDALNAASEGDTVKVSPGVYYENIKWPSTDGIQLLGTGEDTVIDGGQAGHVIELSKNFIGTISNKTLISNFTITNGKHFDGRGGGIYCKNTNPCLSNLVIEGNYANSTGGGFFAIDSNPELSNSVIKGNYANSTLHGGAGISIMYSNLKLKNVVIQENTSARHGGGIYSTDSELNATNILIVKNFSKDSGGGIYSLDSTINLANATIHSNSTNANQGVNAGGTILISSNSSIVNSIIWDNSDYDIIFYCSSEGYSLKVEYSNIKGGKKAIGLVTDYSMNKVKWLDGNLITNPSFVDPESDDYHLSKDSQCIDAGHPDYDSDGITWENDVDDQDEIGTRMDMGYMYPAPEVILHSISGRTTSNGVGVSSVEISFLNQKVITNNEGQFTIHNIPQNSEGKVTALKKGYNFIPTYIF</sequence>
<dbReference type="SMART" id="SM00710">
    <property type="entry name" value="PbH1"/>
    <property type="match status" value="5"/>
</dbReference>
<dbReference type="AlphaFoldDB" id="A0A1V1PHI3"/>
<dbReference type="PANTHER" id="PTHR11319">
    <property type="entry name" value="G PROTEIN-COUPLED RECEPTOR-RELATED"/>
    <property type="match status" value="1"/>
</dbReference>
<accession>A0A1V1PHI3</accession>
<dbReference type="SUPFAM" id="SSF51126">
    <property type="entry name" value="Pectin lyase-like"/>
    <property type="match status" value="1"/>
</dbReference>
<dbReference type="Proteomes" id="UP000189670">
    <property type="component" value="Unassembled WGS sequence"/>
</dbReference>
<gene>
    <name evidence="1" type="ORF">OMM_00353</name>
</gene>
<evidence type="ECO:0000313" key="2">
    <source>
        <dbReference type="Proteomes" id="UP000189670"/>
    </source>
</evidence>
<protein>
    <submittedName>
        <fullName evidence="1">Parallel beta-helix repeat-containing protein</fullName>
    </submittedName>
</protein>
<organism evidence="1 2">
    <name type="scientific">Candidatus Magnetoglobus multicellularis str. Araruama</name>
    <dbReference type="NCBI Taxonomy" id="890399"/>
    <lineage>
        <taxon>Bacteria</taxon>
        <taxon>Pseudomonadati</taxon>
        <taxon>Thermodesulfobacteriota</taxon>
        <taxon>Desulfobacteria</taxon>
        <taxon>Desulfobacterales</taxon>
        <taxon>Desulfobacteraceae</taxon>
        <taxon>Candidatus Magnetoglobus</taxon>
    </lineage>
</organism>
<evidence type="ECO:0000313" key="1">
    <source>
        <dbReference type="EMBL" id="ETR74248.1"/>
    </source>
</evidence>
<dbReference type="EMBL" id="ATBP01000015">
    <property type="protein sequence ID" value="ETR74248.1"/>
    <property type="molecule type" value="Genomic_DNA"/>
</dbReference>
<reference evidence="2" key="1">
    <citation type="submission" date="2012-11" db="EMBL/GenBank/DDBJ databases">
        <authorList>
            <person name="Lucero-Rivera Y.E."/>
            <person name="Tovar-Ramirez D."/>
        </authorList>
    </citation>
    <scope>NUCLEOTIDE SEQUENCE [LARGE SCALE GENOMIC DNA]</scope>
    <source>
        <strain evidence="2">Araruama</strain>
    </source>
</reference>
<dbReference type="Gene3D" id="2.160.20.10">
    <property type="entry name" value="Single-stranded right-handed beta-helix, Pectin lyase-like"/>
    <property type="match status" value="1"/>
</dbReference>
<dbReference type="InterPro" id="IPR012334">
    <property type="entry name" value="Pectin_lyas_fold"/>
</dbReference>
<dbReference type="InterPro" id="IPR011050">
    <property type="entry name" value="Pectin_lyase_fold/virulence"/>
</dbReference>
<dbReference type="InterPro" id="IPR006626">
    <property type="entry name" value="PbH1"/>
</dbReference>
<name>A0A1V1PHI3_9BACT</name>
<proteinExistence type="predicted"/>